<dbReference type="InterPro" id="IPR014721">
    <property type="entry name" value="Ribsml_uS5_D2-typ_fold_subgr"/>
</dbReference>
<dbReference type="InterPro" id="IPR020568">
    <property type="entry name" value="Ribosomal_Su5_D2-typ_SF"/>
</dbReference>
<comment type="catalytic activity">
    <reaction evidence="7">
        <text>Endonucleolytic cleavage of RNA, removing 5'-extranucleotides from tRNA precursor.</text>
        <dbReference type="EC" id="3.1.26.5"/>
    </reaction>
</comment>
<dbReference type="Proteomes" id="UP000248330">
    <property type="component" value="Unassembled WGS sequence"/>
</dbReference>
<dbReference type="GO" id="GO:0001682">
    <property type="term" value="P:tRNA 5'-leader removal"/>
    <property type="evidence" value="ECO:0007669"/>
    <property type="project" value="UniProtKB-UniRule"/>
</dbReference>
<name>A0A318E4U7_9GAMM</name>
<evidence type="ECO:0000256" key="8">
    <source>
        <dbReference type="NCBIfam" id="TIGR00188"/>
    </source>
</evidence>
<evidence type="ECO:0000313" key="10">
    <source>
        <dbReference type="Proteomes" id="UP000248330"/>
    </source>
</evidence>
<dbReference type="AlphaFoldDB" id="A0A318E4U7"/>
<dbReference type="SUPFAM" id="SSF54211">
    <property type="entry name" value="Ribosomal protein S5 domain 2-like"/>
    <property type="match status" value="1"/>
</dbReference>
<evidence type="ECO:0000256" key="6">
    <source>
        <dbReference type="ARBA" id="ARBA00022884"/>
    </source>
</evidence>
<dbReference type="PANTHER" id="PTHR33992:SF1">
    <property type="entry name" value="RIBONUCLEASE P PROTEIN COMPONENT"/>
    <property type="match status" value="1"/>
</dbReference>
<dbReference type="OrthoDB" id="9796422at2"/>
<organism evidence="9 10">
    <name type="scientific">Sinimarinibacterium flocculans</name>
    <dbReference type="NCBI Taxonomy" id="985250"/>
    <lineage>
        <taxon>Bacteria</taxon>
        <taxon>Pseudomonadati</taxon>
        <taxon>Pseudomonadota</taxon>
        <taxon>Gammaproteobacteria</taxon>
        <taxon>Nevskiales</taxon>
        <taxon>Nevskiaceae</taxon>
        <taxon>Sinimarinibacterium</taxon>
    </lineage>
</organism>
<dbReference type="EMBL" id="QICN01000011">
    <property type="protein sequence ID" value="PXV64943.1"/>
    <property type="molecule type" value="Genomic_DNA"/>
</dbReference>
<keyword evidence="3 7" id="KW-0540">Nuclease</keyword>
<keyword evidence="2 7" id="KW-0819">tRNA processing</keyword>
<dbReference type="GO" id="GO:0030677">
    <property type="term" value="C:ribonuclease P complex"/>
    <property type="evidence" value="ECO:0007669"/>
    <property type="project" value="TreeGrafter"/>
</dbReference>
<dbReference type="InterPro" id="IPR020539">
    <property type="entry name" value="RNase_P_CS"/>
</dbReference>
<accession>A0A318E4U7</accession>
<evidence type="ECO:0000256" key="3">
    <source>
        <dbReference type="ARBA" id="ARBA00022722"/>
    </source>
</evidence>
<comment type="subunit">
    <text evidence="7">Consists of a catalytic RNA component (M1 or rnpB) and a protein subunit.</text>
</comment>
<dbReference type="GO" id="GO:0004526">
    <property type="term" value="F:ribonuclease P activity"/>
    <property type="evidence" value="ECO:0007669"/>
    <property type="project" value="UniProtKB-UniRule"/>
</dbReference>
<sequence length="120" mass="13411">MARFPRRARLLKPGEFQAALKRGKRHNDRWLTAACVVNDLGHPRLGLAIAKKSVPLATQRNRIKRKIRETFRLQQLQLPAVDLVILARPGCAGIPAAELDRSLERLWKRIAASSPGSSSD</sequence>
<comment type="caution">
    <text evidence="9">The sequence shown here is derived from an EMBL/GenBank/DDBJ whole genome shotgun (WGS) entry which is preliminary data.</text>
</comment>
<comment type="function">
    <text evidence="1 7">RNaseP catalyzes the removal of the 5'-leader sequence from pre-tRNA to produce the mature 5'-terminus. It can also cleave other RNA substrates such as 4.5S RNA. The protein component plays an auxiliary but essential role in vivo by binding to the 5'-leader sequence and broadening the substrate specificity of the ribozyme.</text>
</comment>
<evidence type="ECO:0000256" key="2">
    <source>
        <dbReference type="ARBA" id="ARBA00022694"/>
    </source>
</evidence>
<evidence type="ECO:0000256" key="7">
    <source>
        <dbReference type="HAMAP-Rule" id="MF_00227"/>
    </source>
</evidence>
<dbReference type="GO" id="GO:0042781">
    <property type="term" value="F:3'-tRNA processing endoribonuclease activity"/>
    <property type="evidence" value="ECO:0007669"/>
    <property type="project" value="TreeGrafter"/>
</dbReference>
<evidence type="ECO:0000256" key="4">
    <source>
        <dbReference type="ARBA" id="ARBA00022759"/>
    </source>
</evidence>
<dbReference type="PROSITE" id="PS00648">
    <property type="entry name" value="RIBONUCLEASE_P"/>
    <property type="match status" value="1"/>
</dbReference>
<dbReference type="Pfam" id="PF00825">
    <property type="entry name" value="Ribonuclease_P"/>
    <property type="match status" value="1"/>
</dbReference>
<dbReference type="EC" id="3.1.26.5" evidence="7 8"/>
<keyword evidence="6 7" id="KW-0694">RNA-binding</keyword>
<evidence type="ECO:0000256" key="5">
    <source>
        <dbReference type="ARBA" id="ARBA00022801"/>
    </source>
</evidence>
<protein>
    <recommendedName>
        <fullName evidence="7 8">Ribonuclease P protein component</fullName>
        <shortName evidence="7">RNase P protein</shortName>
        <shortName evidence="7">RNaseP protein</shortName>
        <ecNumber evidence="7 8">3.1.26.5</ecNumber>
    </recommendedName>
    <alternativeName>
        <fullName evidence="7">Protein C5</fullName>
    </alternativeName>
</protein>
<dbReference type="RefSeq" id="WP_110266488.1">
    <property type="nucleotide sequence ID" value="NZ_CAKZQT010000005.1"/>
</dbReference>
<reference evidence="9 10" key="1">
    <citation type="submission" date="2018-04" db="EMBL/GenBank/DDBJ databases">
        <title>Genomic Encyclopedia of Type Strains, Phase IV (KMG-IV): sequencing the most valuable type-strain genomes for metagenomic binning, comparative biology and taxonomic classification.</title>
        <authorList>
            <person name="Goeker M."/>
        </authorList>
    </citation>
    <scope>NUCLEOTIDE SEQUENCE [LARGE SCALE GENOMIC DNA]</scope>
    <source>
        <strain evidence="9 10">DSM 104150</strain>
    </source>
</reference>
<keyword evidence="4 7" id="KW-0255">Endonuclease</keyword>
<dbReference type="Gene3D" id="3.30.230.10">
    <property type="match status" value="1"/>
</dbReference>
<dbReference type="InterPro" id="IPR000100">
    <property type="entry name" value="RNase_P"/>
</dbReference>
<dbReference type="HAMAP" id="MF_00227">
    <property type="entry name" value="RNase_P"/>
    <property type="match status" value="1"/>
</dbReference>
<comment type="similarity">
    <text evidence="7">Belongs to the RnpA family.</text>
</comment>
<dbReference type="GO" id="GO:0000049">
    <property type="term" value="F:tRNA binding"/>
    <property type="evidence" value="ECO:0007669"/>
    <property type="project" value="UniProtKB-UniRule"/>
</dbReference>
<proteinExistence type="inferred from homology"/>
<keyword evidence="10" id="KW-1185">Reference proteome</keyword>
<gene>
    <name evidence="7" type="primary">rnpA</name>
    <name evidence="9" type="ORF">C8D93_111115</name>
</gene>
<keyword evidence="5 7" id="KW-0378">Hydrolase</keyword>
<dbReference type="PANTHER" id="PTHR33992">
    <property type="entry name" value="RIBONUCLEASE P PROTEIN COMPONENT"/>
    <property type="match status" value="1"/>
</dbReference>
<evidence type="ECO:0000256" key="1">
    <source>
        <dbReference type="ARBA" id="ARBA00002663"/>
    </source>
</evidence>
<evidence type="ECO:0000313" key="9">
    <source>
        <dbReference type="EMBL" id="PXV64943.1"/>
    </source>
</evidence>
<dbReference type="NCBIfam" id="TIGR00188">
    <property type="entry name" value="rnpA"/>
    <property type="match status" value="1"/>
</dbReference>